<organism evidence="1 2">
    <name type="scientific">Nocardia rhizosphaerihabitans</name>
    <dbReference type="NCBI Taxonomy" id="1691570"/>
    <lineage>
        <taxon>Bacteria</taxon>
        <taxon>Bacillati</taxon>
        <taxon>Actinomycetota</taxon>
        <taxon>Actinomycetes</taxon>
        <taxon>Mycobacteriales</taxon>
        <taxon>Nocardiaceae</taxon>
        <taxon>Nocardia</taxon>
    </lineage>
</organism>
<protein>
    <submittedName>
        <fullName evidence="1">Uncharacterized protein</fullName>
    </submittedName>
</protein>
<accession>A0ABQ2KGY7</accession>
<evidence type="ECO:0000313" key="1">
    <source>
        <dbReference type="EMBL" id="GGN83179.1"/>
    </source>
</evidence>
<dbReference type="Proteomes" id="UP000658127">
    <property type="component" value="Unassembled WGS sequence"/>
</dbReference>
<dbReference type="EMBL" id="BMNE01000003">
    <property type="protein sequence ID" value="GGN83179.1"/>
    <property type="molecule type" value="Genomic_DNA"/>
</dbReference>
<proteinExistence type="predicted"/>
<reference evidence="2" key="1">
    <citation type="journal article" date="2019" name="Int. J. Syst. Evol. Microbiol.">
        <title>The Global Catalogue of Microorganisms (GCM) 10K type strain sequencing project: providing services to taxonomists for standard genome sequencing and annotation.</title>
        <authorList>
            <consortium name="The Broad Institute Genomics Platform"/>
            <consortium name="The Broad Institute Genome Sequencing Center for Infectious Disease"/>
            <person name="Wu L."/>
            <person name="Ma J."/>
        </authorList>
    </citation>
    <scope>NUCLEOTIDE SEQUENCE [LARGE SCALE GENOMIC DNA]</scope>
    <source>
        <strain evidence="2">CGMCC 4.7329</strain>
    </source>
</reference>
<name>A0ABQ2KGY7_9NOCA</name>
<dbReference type="RefSeq" id="WP_189029289.1">
    <property type="nucleotide sequence ID" value="NZ_BMNE01000003.1"/>
</dbReference>
<evidence type="ECO:0000313" key="2">
    <source>
        <dbReference type="Proteomes" id="UP000658127"/>
    </source>
</evidence>
<gene>
    <name evidence="1" type="ORF">GCM10011610_35350</name>
</gene>
<keyword evidence="2" id="KW-1185">Reference proteome</keyword>
<sequence>MTARADLYVIARLDIGDAAVDVYCCEVYFNQAVDGTLCGRTSASWSRTLQLGPDVSADLDGLDRAMAAARYFRTSSWRVRVTASGAVRYFADATAGLRSAVDGPVASARDAPA</sequence>
<comment type="caution">
    <text evidence="1">The sequence shown here is derived from an EMBL/GenBank/DDBJ whole genome shotgun (WGS) entry which is preliminary data.</text>
</comment>